<keyword evidence="1" id="KW-0472">Membrane</keyword>
<evidence type="ECO:0000256" key="1">
    <source>
        <dbReference type="SAM" id="Phobius"/>
    </source>
</evidence>
<proteinExistence type="predicted"/>
<feature type="transmembrane region" description="Helical" evidence="1">
    <location>
        <begin position="64"/>
        <end position="83"/>
    </location>
</feature>
<gene>
    <name evidence="3" type="ORF">CBQ26_08190</name>
</gene>
<evidence type="ECO:0000313" key="4">
    <source>
        <dbReference type="Proteomes" id="UP000197208"/>
    </source>
</evidence>
<dbReference type="Pfam" id="PF13937">
    <property type="entry name" value="DUF4212"/>
    <property type="match status" value="1"/>
</dbReference>
<dbReference type="RefSeq" id="WP_088248165.1">
    <property type="nucleotide sequence ID" value="NZ_BNAM01000004.1"/>
</dbReference>
<evidence type="ECO:0000259" key="2">
    <source>
        <dbReference type="Pfam" id="PF13937"/>
    </source>
</evidence>
<dbReference type="Proteomes" id="UP000197208">
    <property type="component" value="Unassembled WGS sequence"/>
</dbReference>
<accession>A0A2D0A7I3</accession>
<dbReference type="NCBIfam" id="TIGR03647">
    <property type="entry name" value="Na_symport_sm"/>
    <property type="match status" value="1"/>
</dbReference>
<organism evidence="3 4">
    <name type="scientific">Deinococcus indicus</name>
    <dbReference type="NCBI Taxonomy" id="223556"/>
    <lineage>
        <taxon>Bacteria</taxon>
        <taxon>Thermotogati</taxon>
        <taxon>Deinococcota</taxon>
        <taxon>Deinococci</taxon>
        <taxon>Deinococcales</taxon>
        <taxon>Deinococcaceae</taxon>
        <taxon>Deinococcus</taxon>
    </lineage>
</organism>
<dbReference type="AlphaFoldDB" id="A0A2D0A7I3"/>
<name>A0A2D0A7I3_9DEIO</name>
<dbReference type="EMBL" id="NHMK01000011">
    <property type="protein sequence ID" value="OWL96369.1"/>
    <property type="molecule type" value="Genomic_DNA"/>
</dbReference>
<comment type="caution">
    <text evidence="3">The sequence shown here is derived from an EMBL/GenBank/DDBJ whole genome shotgun (WGS) entry which is preliminary data.</text>
</comment>
<dbReference type="OrthoDB" id="9797746at2"/>
<protein>
    <recommendedName>
        <fullName evidence="2">Sodium symporter small subunit domain-containing protein</fullName>
    </recommendedName>
</protein>
<dbReference type="InterPro" id="IPR019886">
    <property type="entry name" value="Na_symporter_ssu"/>
</dbReference>
<keyword evidence="1" id="KW-1133">Transmembrane helix</keyword>
<keyword evidence="4" id="KW-1185">Reference proteome</keyword>
<feature type="transmembrane region" description="Helical" evidence="1">
    <location>
        <begin position="29"/>
        <end position="52"/>
    </location>
</feature>
<evidence type="ECO:0000313" key="3">
    <source>
        <dbReference type="EMBL" id="OWL96369.1"/>
    </source>
</evidence>
<sequence>MTNPPASPPPVSAPVSEQKQAYWRATIRLILTLLAVWFVVAYLMGIVFAPALNSVRIGEAPLGFWIAHNGAIYVFIALIAIYATRMRALDRQYGVEE</sequence>
<keyword evidence="1" id="KW-0812">Transmembrane</keyword>
<feature type="domain" description="Sodium symporter small subunit" evidence="2">
    <location>
        <begin position="19"/>
        <end position="96"/>
    </location>
</feature>
<reference evidence="3 4" key="1">
    <citation type="submission" date="2017-05" db="EMBL/GenBank/DDBJ databases">
        <title>De novo genome assembly of Deniococcus indicus strain DR1.</title>
        <authorList>
            <person name="Chauhan D."/>
            <person name="Yennamalli R.M."/>
            <person name="Priyadarshini R."/>
        </authorList>
    </citation>
    <scope>NUCLEOTIDE SEQUENCE [LARGE SCALE GENOMIC DNA]</scope>
    <source>
        <strain evidence="3 4">DR1</strain>
    </source>
</reference>